<keyword evidence="1" id="KW-0472">Membrane</keyword>
<dbReference type="PANTHER" id="PTHR10153">
    <property type="entry name" value="SMALL CONDUCTANCE CALCIUM-ACTIVATED POTASSIUM CHANNEL"/>
    <property type="match status" value="1"/>
</dbReference>
<dbReference type="GO" id="GO:0016286">
    <property type="term" value="F:small conductance calcium-activated potassium channel activity"/>
    <property type="evidence" value="ECO:0007669"/>
    <property type="project" value="InterPro"/>
</dbReference>
<dbReference type="Proteomes" id="UP001162131">
    <property type="component" value="Unassembled WGS sequence"/>
</dbReference>
<protein>
    <recommendedName>
        <fullName evidence="2">Potassium channel domain-containing protein</fullName>
    </recommendedName>
</protein>
<reference evidence="3" key="1">
    <citation type="submission" date="2021-09" db="EMBL/GenBank/DDBJ databases">
        <authorList>
            <consortium name="AG Swart"/>
            <person name="Singh M."/>
            <person name="Singh A."/>
            <person name="Seah K."/>
            <person name="Emmerich C."/>
        </authorList>
    </citation>
    <scope>NUCLEOTIDE SEQUENCE</scope>
    <source>
        <strain evidence="3">ATCC30299</strain>
    </source>
</reference>
<keyword evidence="1" id="KW-1133">Transmembrane helix</keyword>
<evidence type="ECO:0000259" key="2">
    <source>
        <dbReference type="Pfam" id="PF07885"/>
    </source>
</evidence>
<keyword evidence="4" id="KW-1185">Reference proteome</keyword>
<dbReference type="GO" id="GO:0016020">
    <property type="term" value="C:membrane"/>
    <property type="evidence" value="ECO:0007669"/>
    <property type="project" value="InterPro"/>
</dbReference>
<feature type="transmembrane region" description="Helical" evidence="1">
    <location>
        <begin position="65"/>
        <end position="82"/>
    </location>
</feature>
<feature type="transmembrane region" description="Helical" evidence="1">
    <location>
        <begin position="241"/>
        <end position="260"/>
    </location>
</feature>
<dbReference type="AlphaFoldDB" id="A0AAU9IKE9"/>
<gene>
    <name evidence="3" type="ORF">BSTOLATCC_MIC10022</name>
</gene>
<name>A0AAU9IKE9_9CILI</name>
<feature type="transmembrane region" description="Helical" evidence="1">
    <location>
        <begin position="102"/>
        <end position="122"/>
    </location>
</feature>
<dbReference type="EMBL" id="CAJZBQ010000011">
    <property type="protein sequence ID" value="CAG9314226.1"/>
    <property type="molecule type" value="Genomic_DNA"/>
</dbReference>
<dbReference type="Pfam" id="PF07885">
    <property type="entry name" value="Ion_trans_2"/>
    <property type="match status" value="1"/>
</dbReference>
<dbReference type="PRINTS" id="PR00169">
    <property type="entry name" value="KCHANNEL"/>
</dbReference>
<organism evidence="3 4">
    <name type="scientific">Blepharisma stoltei</name>
    <dbReference type="NCBI Taxonomy" id="1481888"/>
    <lineage>
        <taxon>Eukaryota</taxon>
        <taxon>Sar</taxon>
        <taxon>Alveolata</taxon>
        <taxon>Ciliophora</taxon>
        <taxon>Postciliodesmatophora</taxon>
        <taxon>Heterotrichea</taxon>
        <taxon>Heterotrichida</taxon>
        <taxon>Blepharismidae</taxon>
        <taxon>Blepharisma</taxon>
    </lineage>
</organism>
<dbReference type="Gene3D" id="1.10.287.70">
    <property type="match status" value="1"/>
</dbReference>
<feature type="domain" description="Potassium channel" evidence="2">
    <location>
        <begin position="257"/>
        <end position="327"/>
    </location>
</feature>
<sequence length="452" mass="52825">MRRKKLANESFDIPTFQCQTTPTLWKLEDYIEAFSKNAKKSWFHSVSENEKKIEQQFNRLKISELLINIAAWSGFIVGAIIADSNEHQQVDVDIEFGMKILYFLSSLSTFILLIFLIIRNYFDLEWKKERLIYSKQDNLYSAGYIPKLIVELAYNLFHPVWFLDDSSYEYYCEYTHSYIEYPWNTLLSVIQVSRVYHLMRLWIFWSKYNAPRAQRVCKMNGTEGGALFFFRGMMTDNPMPFVGIMLFVGIMMFSYMLRIFETPLAGKNNNQNFGDFNNSMWNVVITVFTVGYGDTFPVTLPGRIIEVFNSIYGNILLSMMIVSLTTLLNFEIGERKAVELLERLNFQIELKHSAARLLTSAFRYRVLLRKGSATPKQILIQSGKIVKSIAAFRATRAKRKGVYQIDTAEHIMEKKVNLIRDATEAHKNSLLGSLRRLQRVKQKFDIYFNIQK</sequence>
<feature type="transmembrane region" description="Helical" evidence="1">
    <location>
        <begin position="280"/>
        <end position="299"/>
    </location>
</feature>
<proteinExistence type="predicted"/>
<evidence type="ECO:0000313" key="3">
    <source>
        <dbReference type="EMBL" id="CAG9314226.1"/>
    </source>
</evidence>
<comment type="caution">
    <text evidence="3">The sequence shown here is derived from an EMBL/GenBank/DDBJ whole genome shotgun (WGS) entry which is preliminary data.</text>
</comment>
<feature type="transmembrane region" description="Helical" evidence="1">
    <location>
        <begin position="311"/>
        <end position="330"/>
    </location>
</feature>
<dbReference type="InterPro" id="IPR015449">
    <property type="entry name" value="K_chnl_Ca-activ_SK"/>
</dbReference>
<keyword evidence="1" id="KW-0812">Transmembrane</keyword>
<evidence type="ECO:0000256" key="1">
    <source>
        <dbReference type="SAM" id="Phobius"/>
    </source>
</evidence>
<dbReference type="InterPro" id="IPR013099">
    <property type="entry name" value="K_chnl_dom"/>
</dbReference>
<accession>A0AAU9IKE9</accession>
<dbReference type="SUPFAM" id="SSF81324">
    <property type="entry name" value="Voltage-gated potassium channels"/>
    <property type="match status" value="1"/>
</dbReference>
<evidence type="ECO:0000313" key="4">
    <source>
        <dbReference type="Proteomes" id="UP001162131"/>
    </source>
</evidence>